<feature type="transmembrane region" description="Helical" evidence="6">
    <location>
        <begin position="42"/>
        <end position="68"/>
    </location>
</feature>
<keyword evidence="8" id="KW-1185">Reference proteome</keyword>
<accession>A0A8H2JR02</accession>
<reference evidence="7 8" key="1">
    <citation type="submission" date="2019-05" db="EMBL/GenBank/DDBJ databases">
        <title>Colwellia ponticola sp. nov., isolated from seawater.</title>
        <authorList>
            <person name="Yoon J.-H."/>
        </authorList>
    </citation>
    <scope>NUCLEOTIDE SEQUENCE [LARGE SCALE GENOMIC DNA]</scope>
    <source>
        <strain evidence="7 8">OISW-25</strain>
    </source>
</reference>
<dbReference type="PANTHER" id="PTHR30086:SF20">
    <property type="entry name" value="ARGININE EXPORTER PROTEIN ARGO-RELATED"/>
    <property type="match status" value="1"/>
</dbReference>
<keyword evidence="3 6" id="KW-0812">Transmembrane</keyword>
<dbReference type="OrthoDB" id="9804822at2"/>
<keyword evidence="5 6" id="KW-0472">Membrane</keyword>
<dbReference type="GO" id="GO:0005886">
    <property type="term" value="C:plasma membrane"/>
    <property type="evidence" value="ECO:0007669"/>
    <property type="project" value="UniProtKB-SubCell"/>
</dbReference>
<dbReference type="Pfam" id="PF01810">
    <property type="entry name" value="LysE"/>
    <property type="match status" value="1"/>
</dbReference>
<evidence type="ECO:0000313" key="7">
    <source>
        <dbReference type="EMBL" id="TMM46453.1"/>
    </source>
</evidence>
<evidence type="ECO:0000256" key="6">
    <source>
        <dbReference type="SAM" id="Phobius"/>
    </source>
</evidence>
<evidence type="ECO:0000313" key="8">
    <source>
        <dbReference type="Proteomes" id="UP000307702"/>
    </source>
</evidence>
<evidence type="ECO:0000256" key="3">
    <source>
        <dbReference type="ARBA" id="ARBA00022692"/>
    </source>
</evidence>
<dbReference type="Proteomes" id="UP000307702">
    <property type="component" value="Unassembled WGS sequence"/>
</dbReference>
<dbReference type="EMBL" id="SZVP01000003">
    <property type="protein sequence ID" value="TMM46453.1"/>
    <property type="molecule type" value="Genomic_DNA"/>
</dbReference>
<dbReference type="GO" id="GO:0015171">
    <property type="term" value="F:amino acid transmembrane transporter activity"/>
    <property type="evidence" value="ECO:0007669"/>
    <property type="project" value="TreeGrafter"/>
</dbReference>
<protein>
    <submittedName>
        <fullName evidence="7">LysE family translocator</fullName>
    </submittedName>
</protein>
<feature type="transmembrane region" description="Helical" evidence="6">
    <location>
        <begin position="75"/>
        <end position="93"/>
    </location>
</feature>
<dbReference type="AlphaFoldDB" id="A0A8H2JR02"/>
<keyword evidence="4 6" id="KW-1133">Transmembrane helix</keyword>
<comment type="caution">
    <text evidence="7">The sequence shown here is derived from an EMBL/GenBank/DDBJ whole genome shotgun (WGS) entry which is preliminary data.</text>
</comment>
<evidence type="ECO:0000256" key="5">
    <source>
        <dbReference type="ARBA" id="ARBA00023136"/>
    </source>
</evidence>
<feature type="transmembrane region" description="Helical" evidence="6">
    <location>
        <begin position="146"/>
        <end position="171"/>
    </location>
</feature>
<proteinExistence type="predicted"/>
<sequence>MIPVETLILFLITTLVVFLSPGPAAIAVTAEAASNGFKKSTFVILGIATANVVFFILSATGIVTLILASYTLFSIIKWIGVAYLLYLGLSAIFGQSGPLSVITDKKTEINAYKIFFKGFVLEISNPKALLYFSALLPQFIDISNPIIPQLIILCLMAIVLDFFCYSLYGYLGSKSRGKFIKPQVIKVINRSAGAMLIFAGIKMASVGR</sequence>
<organism evidence="7 8">
    <name type="scientific">Colwellia ponticola</name>
    <dbReference type="NCBI Taxonomy" id="2304625"/>
    <lineage>
        <taxon>Bacteria</taxon>
        <taxon>Pseudomonadati</taxon>
        <taxon>Pseudomonadota</taxon>
        <taxon>Gammaproteobacteria</taxon>
        <taxon>Alteromonadales</taxon>
        <taxon>Colwelliaceae</taxon>
        <taxon>Colwellia</taxon>
    </lineage>
</organism>
<keyword evidence="2" id="KW-1003">Cell membrane</keyword>
<evidence type="ECO:0000256" key="4">
    <source>
        <dbReference type="ARBA" id="ARBA00022989"/>
    </source>
</evidence>
<dbReference type="RefSeq" id="WP_138621309.1">
    <property type="nucleotide sequence ID" value="NZ_SZVP01000003.1"/>
</dbReference>
<evidence type="ECO:0000256" key="2">
    <source>
        <dbReference type="ARBA" id="ARBA00022475"/>
    </source>
</evidence>
<dbReference type="PANTHER" id="PTHR30086">
    <property type="entry name" value="ARGININE EXPORTER PROTEIN ARGO"/>
    <property type="match status" value="1"/>
</dbReference>
<gene>
    <name evidence="7" type="ORF">FCS21_05710</name>
</gene>
<dbReference type="PIRSF" id="PIRSF006324">
    <property type="entry name" value="LeuE"/>
    <property type="match status" value="1"/>
</dbReference>
<name>A0A8H2JR02_9GAMM</name>
<dbReference type="InterPro" id="IPR001123">
    <property type="entry name" value="LeuE-type"/>
</dbReference>
<comment type="subcellular location">
    <subcellularLocation>
        <location evidence="1">Cell membrane</location>
        <topology evidence="1">Multi-pass membrane protein</topology>
    </subcellularLocation>
</comment>
<evidence type="ECO:0000256" key="1">
    <source>
        <dbReference type="ARBA" id="ARBA00004651"/>
    </source>
</evidence>